<organism evidence="4 5">
    <name type="scientific">Elysia marginata</name>
    <dbReference type="NCBI Taxonomy" id="1093978"/>
    <lineage>
        <taxon>Eukaryota</taxon>
        <taxon>Metazoa</taxon>
        <taxon>Spiralia</taxon>
        <taxon>Lophotrochozoa</taxon>
        <taxon>Mollusca</taxon>
        <taxon>Gastropoda</taxon>
        <taxon>Heterobranchia</taxon>
        <taxon>Euthyneura</taxon>
        <taxon>Panpulmonata</taxon>
        <taxon>Sacoglossa</taxon>
        <taxon>Placobranchoidea</taxon>
        <taxon>Plakobranchidae</taxon>
        <taxon>Elysia</taxon>
    </lineage>
</organism>
<dbReference type="Proteomes" id="UP000762676">
    <property type="component" value="Unassembled WGS sequence"/>
</dbReference>
<protein>
    <submittedName>
        <fullName evidence="4">RNA-directed DNA polymerase from mobile element jockey-like protein</fullName>
    </submittedName>
</protein>
<keyword evidence="1" id="KW-0862">Zinc</keyword>
<dbReference type="PANTHER" id="PTHR36688">
    <property type="entry name" value="ENDO/EXONUCLEASE/PHOSPHATASE DOMAIN-CONTAINING PROTEIN"/>
    <property type="match status" value="1"/>
</dbReference>
<proteinExistence type="predicted"/>
<sequence length="531" mass="59880">MSKGEALFNDMFVTSIHFMEPDPADDLDFKFLFKCKVKAEMKKRDSYIVKCWISTDNKVLSSECECAEGAKPACCKHAFALMYGILDYSKNKMHAAPTEKLQAWHHPRTFVVSPKKTKDCFPAPNPPTSTFIEDKTLNFNAFVGLSSVTPIFSVCMKDKSPASSILIDNEALENVTHFNYLGANIESDGKITPDIRKRLAIATSKLKSMMNIWKSQSTPLKMRILKSCIFPVATYGCETWTLTKKDVEKIDAFEIKYFDRTHRFIYADDLCLATQSTSFNAIETRLTDALSSLTNYYTENSLNANPSKTQVCAFHLNNHQANTKLEIIWNDQPLKYDEHPVYLAVTLDRTLSFSQHAMNVKAKVAARNSLLRKLANSNWGADPKTLRTTALALSYSTAEYSSAVWARSCHAKKVDAELNNACRIVTGQLRPTTLPLLYRTAGIAPPDIRRQTHGSTEKHKQETDLRHPLFDHPEPDSSQGRALELWKASNQIKPQATALSYGTHGITQQTKPSNPQKNNFRQEENCREKIG</sequence>
<feature type="region of interest" description="Disordered" evidence="2">
    <location>
        <begin position="496"/>
        <end position="531"/>
    </location>
</feature>
<feature type="domain" description="SWIM-type" evidence="3">
    <location>
        <begin position="49"/>
        <end position="86"/>
    </location>
</feature>
<keyword evidence="4" id="KW-0808">Transferase</keyword>
<name>A0AAV4FGT7_9GAST</name>
<dbReference type="GO" id="GO:0008270">
    <property type="term" value="F:zinc ion binding"/>
    <property type="evidence" value="ECO:0007669"/>
    <property type="project" value="UniProtKB-KW"/>
</dbReference>
<evidence type="ECO:0000313" key="4">
    <source>
        <dbReference type="EMBL" id="GFR71601.1"/>
    </source>
</evidence>
<dbReference type="AlphaFoldDB" id="A0AAV4FGT7"/>
<keyword evidence="1" id="KW-0479">Metal-binding</keyword>
<dbReference type="GO" id="GO:0003964">
    <property type="term" value="F:RNA-directed DNA polymerase activity"/>
    <property type="evidence" value="ECO:0007669"/>
    <property type="project" value="UniProtKB-KW"/>
</dbReference>
<keyword evidence="4" id="KW-0695">RNA-directed DNA polymerase</keyword>
<accession>A0AAV4FGT7</accession>
<comment type="caution">
    <text evidence="4">The sequence shown here is derived from an EMBL/GenBank/DDBJ whole genome shotgun (WGS) entry which is preliminary data.</text>
</comment>
<keyword evidence="1" id="KW-0863">Zinc-finger</keyword>
<dbReference type="PROSITE" id="PS50966">
    <property type="entry name" value="ZF_SWIM"/>
    <property type="match status" value="1"/>
</dbReference>
<evidence type="ECO:0000259" key="3">
    <source>
        <dbReference type="PROSITE" id="PS50966"/>
    </source>
</evidence>
<reference evidence="4 5" key="1">
    <citation type="journal article" date="2021" name="Elife">
        <title>Chloroplast acquisition without the gene transfer in kleptoplastic sea slugs, Plakobranchus ocellatus.</title>
        <authorList>
            <person name="Maeda T."/>
            <person name="Takahashi S."/>
            <person name="Yoshida T."/>
            <person name="Shimamura S."/>
            <person name="Takaki Y."/>
            <person name="Nagai Y."/>
            <person name="Toyoda A."/>
            <person name="Suzuki Y."/>
            <person name="Arimoto A."/>
            <person name="Ishii H."/>
            <person name="Satoh N."/>
            <person name="Nishiyama T."/>
            <person name="Hasebe M."/>
            <person name="Maruyama T."/>
            <person name="Minagawa J."/>
            <person name="Obokata J."/>
            <person name="Shigenobu S."/>
        </authorList>
    </citation>
    <scope>NUCLEOTIDE SEQUENCE [LARGE SCALE GENOMIC DNA]</scope>
</reference>
<gene>
    <name evidence="4" type="ORF">ElyMa_005683500</name>
</gene>
<feature type="compositionally biased region" description="Polar residues" evidence="2">
    <location>
        <begin position="496"/>
        <end position="519"/>
    </location>
</feature>
<dbReference type="EMBL" id="BMAT01011374">
    <property type="protein sequence ID" value="GFR71601.1"/>
    <property type="molecule type" value="Genomic_DNA"/>
</dbReference>
<dbReference type="InterPro" id="IPR007527">
    <property type="entry name" value="Znf_SWIM"/>
</dbReference>
<keyword evidence="5" id="KW-1185">Reference proteome</keyword>
<feature type="region of interest" description="Disordered" evidence="2">
    <location>
        <begin position="445"/>
        <end position="481"/>
    </location>
</feature>
<dbReference type="InterPro" id="IPR052560">
    <property type="entry name" value="RdDP_mobile_element"/>
</dbReference>
<feature type="compositionally biased region" description="Basic and acidic residues" evidence="2">
    <location>
        <begin position="520"/>
        <end position="531"/>
    </location>
</feature>
<evidence type="ECO:0000313" key="5">
    <source>
        <dbReference type="Proteomes" id="UP000762676"/>
    </source>
</evidence>
<feature type="compositionally biased region" description="Basic and acidic residues" evidence="2">
    <location>
        <begin position="447"/>
        <end position="475"/>
    </location>
</feature>
<evidence type="ECO:0000256" key="1">
    <source>
        <dbReference type="PROSITE-ProRule" id="PRU00325"/>
    </source>
</evidence>
<dbReference type="PANTHER" id="PTHR36688:SF1">
    <property type="entry name" value="ENDONUCLEASE_EXONUCLEASE_PHOSPHATASE DOMAIN-CONTAINING PROTEIN"/>
    <property type="match status" value="1"/>
</dbReference>
<evidence type="ECO:0000256" key="2">
    <source>
        <dbReference type="SAM" id="MobiDB-lite"/>
    </source>
</evidence>
<keyword evidence="4" id="KW-0548">Nucleotidyltransferase</keyword>